<organism evidence="11 12">
    <name type="scientific">Saccharomonospora azurea NA-128</name>
    <dbReference type="NCBI Taxonomy" id="882081"/>
    <lineage>
        <taxon>Bacteria</taxon>
        <taxon>Bacillati</taxon>
        <taxon>Actinomycetota</taxon>
        <taxon>Actinomycetes</taxon>
        <taxon>Pseudonocardiales</taxon>
        <taxon>Pseudonocardiaceae</taxon>
        <taxon>Saccharomonospora</taxon>
    </lineage>
</organism>
<evidence type="ECO:0000256" key="2">
    <source>
        <dbReference type="ARBA" id="ARBA00000565"/>
    </source>
</evidence>
<accession>H8G4N4</accession>
<dbReference type="FunFam" id="3.40.1190.20:FF:000003">
    <property type="entry name" value="Phosphomethylpyrimidine kinase ThiD"/>
    <property type="match status" value="1"/>
</dbReference>
<dbReference type="AlphaFoldDB" id="H8G4N4"/>
<comment type="catalytic activity">
    <reaction evidence="2">
        <text>4-amino-2-methyl-5-(phosphooxymethyl)pyrimidine + ATP = 4-amino-2-methyl-5-(diphosphooxymethyl)pyrimidine + ADP</text>
        <dbReference type="Rhea" id="RHEA:19893"/>
        <dbReference type="ChEBI" id="CHEBI:30616"/>
        <dbReference type="ChEBI" id="CHEBI:57841"/>
        <dbReference type="ChEBI" id="CHEBI:58354"/>
        <dbReference type="ChEBI" id="CHEBI:456216"/>
        <dbReference type="EC" id="2.7.4.7"/>
    </reaction>
</comment>
<dbReference type="RefSeq" id="WP_005441501.1">
    <property type="nucleotide sequence ID" value="NZ_CM001466.1"/>
</dbReference>
<gene>
    <name evidence="11" type="ORF">SacazDRAFT_02226</name>
</gene>
<dbReference type="Proteomes" id="UP000004705">
    <property type="component" value="Chromosome"/>
</dbReference>
<keyword evidence="7 11" id="KW-0418">Kinase</keyword>
<name>H8G4N4_9PSEU</name>
<reference evidence="11 12" key="1">
    <citation type="journal article" date="2012" name="Stand. Genomic Sci.">
        <title>Genome sequence of the soil bacterium Saccharomonospora azurea type strain (NA-128(T)).</title>
        <authorList>
            <person name="Klenk H.P."/>
            <person name="Held B."/>
            <person name="Lucas S."/>
            <person name="Lapidus A."/>
            <person name="Copeland A."/>
            <person name="Hammon N."/>
            <person name="Pitluck S."/>
            <person name="Goodwin L.A."/>
            <person name="Han C."/>
            <person name="Tapia R."/>
            <person name="Brambilla E.M."/>
            <person name="Potter G."/>
            <person name="Land M."/>
            <person name="Ivanova N."/>
            <person name="Rohde M."/>
            <person name="Goker M."/>
            <person name="Detter J.C."/>
            <person name="Kyrpides N.C."/>
            <person name="Woyke T."/>
        </authorList>
    </citation>
    <scope>NUCLEOTIDE SEQUENCE [LARGE SCALE GENOMIC DNA]</scope>
    <source>
        <strain evidence="11 12">NA-128</strain>
    </source>
</reference>
<dbReference type="Gene3D" id="3.40.1190.20">
    <property type="match status" value="1"/>
</dbReference>
<dbReference type="HOGENOM" id="CLU_020520_0_0_11"/>
<evidence type="ECO:0000256" key="1">
    <source>
        <dbReference type="ARBA" id="ARBA00000151"/>
    </source>
</evidence>
<keyword evidence="5" id="KW-0808">Transferase</keyword>
<dbReference type="GO" id="GO:0005524">
    <property type="term" value="F:ATP binding"/>
    <property type="evidence" value="ECO:0007669"/>
    <property type="project" value="UniProtKB-KW"/>
</dbReference>
<evidence type="ECO:0000256" key="6">
    <source>
        <dbReference type="ARBA" id="ARBA00022741"/>
    </source>
</evidence>
<dbReference type="Pfam" id="PF08543">
    <property type="entry name" value="Phos_pyr_kin"/>
    <property type="match status" value="1"/>
</dbReference>
<keyword evidence="6" id="KW-0547">Nucleotide-binding</keyword>
<evidence type="ECO:0000256" key="9">
    <source>
        <dbReference type="ARBA" id="ARBA00022977"/>
    </source>
</evidence>
<proteinExistence type="predicted"/>
<evidence type="ECO:0000256" key="5">
    <source>
        <dbReference type="ARBA" id="ARBA00022679"/>
    </source>
</evidence>
<keyword evidence="8" id="KW-0067">ATP-binding</keyword>
<dbReference type="CDD" id="cd01169">
    <property type="entry name" value="HMPP_kinase"/>
    <property type="match status" value="1"/>
</dbReference>
<dbReference type="InterPro" id="IPR004399">
    <property type="entry name" value="HMP/HMP-P_kinase_dom"/>
</dbReference>
<comment type="function">
    <text evidence="3">Catalyzes the phosphorylation of hydroxymethylpyrimidine phosphate (HMP-P) to HMP-PP, and of HMP to HMP-P.</text>
</comment>
<evidence type="ECO:0000259" key="10">
    <source>
        <dbReference type="Pfam" id="PF08543"/>
    </source>
</evidence>
<dbReference type="GO" id="GO:0005829">
    <property type="term" value="C:cytosol"/>
    <property type="evidence" value="ECO:0007669"/>
    <property type="project" value="TreeGrafter"/>
</dbReference>
<dbReference type="InterPro" id="IPR013749">
    <property type="entry name" value="PM/HMP-P_kinase-1"/>
</dbReference>
<dbReference type="NCBIfam" id="TIGR00097">
    <property type="entry name" value="HMP-P_kinase"/>
    <property type="match status" value="1"/>
</dbReference>
<evidence type="ECO:0000313" key="11">
    <source>
        <dbReference type="EMBL" id="EHY89137.1"/>
    </source>
</evidence>
<dbReference type="GO" id="GO:0008972">
    <property type="term" value="F:phosphomethylpyrimidine kinase activity"/>
    <property type="evidence" value="ECO:0007669"/>
    <property type="project" value="UniProtKB-EC"/>
</dbReference>
<keyword evidence="9" id="KW-0784">Thiamine biosynthesis</keyword>
<evidence type="ECO:0000256" key="8">
    <source>
        <dbReference type="ARBA" id="ARBA00022840"/>
    </source>
</evidence>
<dbReference type="SUPFAM" id="SSF53613">
    <property type="entry name" value="Ribokinase-like"/>
    <property type="match status" value="1"/>
</dbReference>
<comment type="catalytic activity">
    <reaction evidence="1">
        <text>4-amino-5-hydroxymethyl-2-methylpyrimidine + ATP = 4-amino-2-methyl-5-(phosphooxymethyl)pyrimidine + ADP + H(+)</text>
        <dbReference type="Rhea" id="RHEA:23096"/>
        <dbReference type="ChEBI" id="CHEBI:15378"/>
        <dbReference type="ChEBI" id="CHEBI:16892"/>
        <dbReference type="ChEBI" id="CHEBI:30616"/>
        <dbReference type="ChEBI" id="CHEBI:58354"/>
        <dbReference type="ChEBI" id="CHEBI:456216"/>
        <dbReference type="EC" id="2.7.1.49"/>
    </reaction>
</comment>
<dbReference type="EMBL" id="CM001466">
    <property type="protein sequence ID" value="EHY89137.1"/>
    <property type="molecule type" value="Genomic_DNA"/>
</dbReference>
<dbReference type="PANTHER" id="PTHR20858">
    <property type="entry name" value="PHOSPHOMETHYLPYRIMIDINE KINASE"/>
    <property type="match status" value="1"/>
</dbReference>
<dbReference type="UniPathway" id="UPA00060">
    <property type="reaction ID" value="UER00138"/>
</dbReference>
<dbReference type="GO" id="GO:0009229">
    <property type="term" value="P:thiamine diphosphate biosynthetic process"/>
    <property type="evidence" value="ECO:0007669"/>
    <property type="project" value="UniProtKB-UniPathway"/>
</dbReference>
<feature type="domain" description="Pyridoxamine kinase/Phosphomethylpyrimidine kinase" evidence="10">
    <location>
        <begin position="15"/>
        <end position="264"/>
    </location>
</feature>
<evidence type="ECO:0000256" key="4">
    <source>
        <dbReference type="ARBA" id="ARBA00004769"/>
    </source>
</evidence>
<dbReference type="InterPro" id="IPR029056">
    <property type="entry name" value="Ribokinase-like"/>
</dbReference>
<evidence type="ECO:0000256" key="3">
    <source>
        <dbReference type="ARBA" id="ARBA00003848"/>
    </source>
</evidence>
<dbReference type="OrthoDB" id="34166at2"/>
<dbReference type="GO" id="GO:0008902">
    <property type="term" value="F:hydroxymethylpyrimidine kinase activity"/>
    <property type="evidence" value="ECO:0007669"/>
    <property type="project" value="UniProtKB-EC"/>
</dbReference>
<sequence>MTATPRTALTIAGSDSGGGAGIQADLRTFFACGVHGLTALTAVTVQNSVGVSGFTEIPPEVVTAQIDAVANDMGVDAAKTGMLATAEIISAVASAVDAADIGRNRRIPFVVDPVAASMHGDPLLRAEALEAIRTELLPKATLVAPNLDEVRLLTGIDVRNAEDSRKAAEALLDFGPQWVLVKGGHLSGDSRCVDLLFDGTHIVTFDGPRYDTPHTHGGGDTLASAITAHLAKGLGVPDAVAAGKKFIERCVAESYALGAGVGPVSPFWRLRPESVQDRSQDR</sequence>
<dbReference type="GO" id="GO:0009228">
    <property type="term" value="P:thiamine biosynthetic process"/>
    <property type="evidence" value="ECO:0007669"/>
    <property type="project" value="UniProtKB-KW"/>
</dbReference>
<evidence type="ECO:0000313" key="12">
    <source>
        <dbReference type="Proteomes" id="UP000004705"/>
    </source>
</evidence>
<evidence type="ECO:0000256" key="7">
    <source>
        <dbReference type="ARBA" id="ARBA00022777"/>
    </source>
</evidence>
<keyword evidence="12" id="KW-1185">Reference proteome</keyword>
<protein>
    <submittedName>
        <fullName evidence="11">Phosphomethylpyrimidine kinase</fullName>
    </submittedName>
</protein>
<comment type="pathway">
    <text evidence="4">Cofactor biosynthesis; thiamine diphosphate biosynthesis; 4-amino-2-methyl-5-diphosphomethylpyrimidine from 5-amino-1-(5-phospho-D-ribosyl)imidazole: step 3/3.</text>
</comment>
<dbReference type="PANTHER" id="PTHR20858:SF17">
    <property type="entry name" value="HYDROXYMETHYLPYRIMIDINE_PHOSPHOMETHYLPYRIMIDINE KINASE THI20-RELATED"/>
    <property type="match status" value="1"/>
</dbReference>